<evidence type="ECO:0000313" key="2">
    <source>
        <dbReference type="Proteomes" id="UP000198906"/>
    </source>
</evidence>
<keyword evidence="2" id="KW-1185">Reference proteome</keyword>
<accession>A0A1C6S1B2</accession>
<dbReference type="AlphaFoldDB" id="A0A1C6S1B2"/>
<name>A0A1C6S1B2_9ACTN</name>
<evidence type="ECO:0008006" key="3">
    <source>
        <dbReference type="Google" id="ProtNLM"/>
    </source>
</evidence>
<evidence type="ECO:0000313" key="1">
    <source>
        <dbReference type="EMBL" id="SCL23238.1"/>
    </source>
</evidence>
<proteinExistence type="predicted"/>
<dbReference type="Proteomes" id="UP000198906">
    <property type="component" value="Unassembled WGS sequence"/>
</dbReference>
<sequence length="101" mass="11326">MWDGAMRPLGTPEEFHQMLVDLVTEFAPRRFAICEEYGDRIDGAVFAWGIAFPDGVLLCGDQRAYAGRFPSADSAVRIFSRVGRRLRLVWIDEPAPPSLPT</sequence>
<protein>
    <recommendedName>
        <fullName evidence="3">Immunity protein 35</fullName>
    </recommendedName>
</protein>
<dbReference type="RefSeq" id="WP_091459713.1">
    <property type="nucleotide sequence ID" value="NZ_FMHU01000002.1"/>
</dbReference>
<dbReference type="EMBL" id="FMHU01000002">
    <property type="protein sequence ID" value="SCL23238.1"/>
    <property type="molecule type" value="Genomic_DNA"/>
</dbReference>
<gene>
    <name evidence="1" type="ORF">GA0074694_3592</name>
</gene>
<dbReference type="STRING" id="47866.GA0074694_3592"/>
<reference evidence="2" key="1">
    <citation type="submission" date="2016-06" db="EMBL/GenBank/DDBJ databases">
        <authorList>
            <person name="Varghese N."/>
        </authorList>
    </citation>
    <scope>NUCLEOTIDE SEQUENCE [LARGE SCALE GENOMIC DNA]</scope>
    <source>
        <strain evidence="2">DSM 46123</strain>
    </source>
</reference>
<organism evidence="1 2">
    <name type="scientific">Micromonospora inyonensis</name>
    <dbReference type="NCBI Taxonomy" id="47866"/>
    <lineage>
        <taxon>Bacteria</taxon>
        <taxon>Bacillati</taxon>
        <taxon>Actinomycetota</taxon>
        <taxon>Actinomycetes</taxon>
        <taxon>Micromonosporales</taxon>
        <taxon>Micromonosporaceae</taxon>
        <taxon>Micromonospora</taxon>
    </lineage>
</organism>